<dbReference type="PIRSF" id="PIRSF016104">
    <property type="entry name" value="GPI2"/>
    <property type="match status" value="1"/>
</dbReference>
<evidence type="ECO:0000256" key="6">
    <source>
        <dbReference type="ARBA" id="ARBA00022989"/>
    </source>
</evidence>
<dbReference type="OrthoDB" id="196709at2759"/>
<gene>
    <name evidence="9" type="ORF">C6P45_000457</name>
</gene>
<keyword evidence="5 8" id="KW-0812">Transmembrane</keyword>
<dbReference type="Pfam" id="PF06432">
    <property type="entry name" value="GPI2"/>
    <property type="match status" value="1"/>
</dbReference>
<feature type="transmembrane region" description="Helical" evidence="8">
    <location>
        <begin position="65"/>
        <end position="85"/>
    </location>
</feature>
<sequence>MATNPTDKIMFEKPWSRLLWIKQKYPDNYTDPHFIHFMEKMKKRREGPPVIDYDFSQIRKDILKFYNIFLNSCFIYISFTLIYYYRIDARYLAGTVTLITMIVSTHKDKELTSLLNVKSSLIIIFTLLTLSPILRSLSMTTASDSIWTVSFWINIIYILTCATSSLSPSPHEEESKIQEQSIFYDINDHSNNKPSNLATNLLLANVAMLASRLDTTTDVFCFLLTAIQVNIILPRIINISHKKVATISSMIVYMFVGITIGYRITMIFLFLSVSYTVLVPRLFHYWQINYRRRDYEILDLWDPRTPMVDCQ</sequence>
<keyword evidence="6 8" id="KW-1133">Transmembrane helix</keyword>
<evidence type="ECO:0000256" key="5">
    <source>
        <dbReference type="ARBA" id="ARBA00022692"/>
    </source>
</evidence>
<dbReference type="EMBL" id="PUHR01000112">
    <property type="protein sequence ID" value="KAG0665460.1"/>
    <property type="molecule type" value="Genomic_DNA"/>
</dbReference>
<proteinExistence type="inferred from homology"/>
<comment type="caution">
    <text evidence="9">The sequence shown here is derived from an EMBL/GenBank/DDBJ whole genome shotgun (WGS) entry which is preliminary data.</text>
</comment>
<feature type="transmembrane region" description="Helical" evidence="8">
    <location>
        <begin position="244"/>
        <end position="260"/>
    </location>
</feature>
<keyword evidence="7 8" id="KW-0472">Membrane</keyword>
<dbReference type="AlphaFoldDB" id="A0A9P6W5V1"/>
<evidence type="ECO:0000256" key="8">
    <source>
        <dbReference type="SAM" id="Phobius"/>
    </source>
</evidence>
<evidence type="ECO:0000313" key="10">
    <source>
        <dbReference type="Proteomes" id="UP000750334"/>
    </source>
</evidence>
<comment type="subcellular location">
    <subcellularLocation>
        <location evidence="1">Membrane</location>
        <topology evidence="1">Multi-pass membrane protein</topology>
    </subcellularLocation>
</comment>
<evidence type="ECO:0000313" key="9">
    <source>
        <dbReference type="EMBL" id="KAG0665460.1"/>
    </source>
</evidence>
<accession>A0A9P6W5V1</accession>
<keyword evidence="4" id="KW-0337">GPI-anchor biosynthesis</keyword>
<dbReference type="GO" id="GO:0000506">
    <property type="term" value="C:glycosylphosphatidylinositol-N-acetylglucosaminyltransferase (GPI-GnT) complex"/>
    <property type="evidence" value="ECO:0007669"/>
    <property type="project" value="TreeGrafter"/>
</dbReference>
<dbReference type="Proteomes" id="UP000750334">
    <property type="component" value="Unassembled WGS sequence"/>
</dbReference>
<dbReference type="PANTHER" id="PTHR12982">
    <property type="entry name" value="PHOSPHATIDYLINOSITOL GLYCAN, CLASS C"/>
    <property type="match status" value="1"/>
</dbReference>
<comment type="pathway">
    <text evidence="2">Glycolipid biosynthesis; glycosylphosphatidylinositol-anchor biosynthesis.</text>
</comment>
<organism evidence="9 10">
    <name type="scientific">Maudiozyma exigua</name>
    <name type="common">Yeast</name>
    <name type="synonym">Kazachstania exigua</name>
    <dbReference type="NCBI Taxonomy" id="34358"/>
    <lineage>
        <taxon>Eukaryota</taxon>
        <taxon>Fungi</taxon>
        <taxon>Dikarya</taxon>
        <taxon>Ascomycota</taxon>
        <taxon>Saccharomycotina</taxon>
        <taxon>Saccharomycetes</taxon>
        <taxon>Saccharomycetales</taxon>
        <taxon>Saccharomycetaceae</taxon>
        <taxon>Maudiozyma</taxon>
    </lineage>
</organism>
<evidence type="ECO:0000256" key="4">
    <source>
        <dbReference type="ARBA" id="ARBA00022502"/>
    </source>
</evidence>
<feature type="transmembrane region" description="Helical" evidence="8">
    <location>
        <begin position="146"/>
        <end position="166"/>
    </location>
</feature>
<evidence type="ECO:0000256" key="3">
    <source>
        <dbReference type="ARBA" id="ARBA00008321"/>
    </source>
</evidence>
<keyword evidence="10" id="KW-1185">Reference proteome</keyword>
<comment type="similarity">
    <text evidence="3">Belongs to the PIGC family.</text>
</comment>
<reference evidence="9 10" key="1">
    <citation type="submission" date="2020-11" db="EMBL/GenBank/DDBJ databases">
        <title>Kefir isolates.</title>
        <authorList>
            <person name="Marcisauskas S."/>
            <person name="Kim Y."/>
            <person name="Blasche S."/>
        </authorList>
    </citation>
    <scope>NUCLEOTIDE SEQUENCE [LARGE SCALE GENOMIC DNA]</scope>
    <source>
        <strain evidence="9 10">OG2</strain>
    </source>
</reference>
<dbReference type="PANTHER" id="PTHR12982:SF0">
    <property type="entry name" value="PHOSPHATIDYLINOSITOL N-ACETYLGLUCOSAMINYLTRANSFERASE SUBUNIT C"/>
    <property type="match status" value="1"/>
</dbReference>
<name>A0A9P6W5V1_MAUEX</name>
<evidence type="ECO:0000256" key="2">
    <source>
        <dbReference type="ARBA" id="ARBA00004687"/>
    </source>
</evidence>
<feature type="transmembrane region" description="Helical" evidence="8">
    <location>
        <begin position="114"/>
        <end position="134"/>
    </location>
</feature>
<dbReference type="InterPro" id="IPR009450">
    <property type="entry name" value="Plno_GlcNAc_GPI2"/>
</dbReference>
<evidence type="ECO:0000256" key="1">
    <source>
        <dbReference type="ARBA" id="ARBA00004141"/>
    </source>
</evidence>
<dbReference type="GO" id="GO:0006506">
    <property type="term" value="P:GPI anchor biosynthetic process"/>
    <property type="evidence" value="ECO:0007669"/>
    <property type="project" value="UniProtKB-KW"/>
</dbReference>
<feature type="transmembrane region" description="Helical" evidence="8">
    <location>
        <begin position="266"/>
        <end position="283"/>
    </location>
</feature>
<evidence type="ECO:0008006" key="11">
    <source>
        <dbReference type="Google" id="ProtNLM"/>
    </source>
</evidence>
<evidence type="ECO:0000256" key="7">
    <source>
        <dbReference type="ARBA" id="ARBA00023136"/>
    </source>
</evidence>
<protein>
    <recommendedName>
        <fullName evidence="11">Phosphatidylinositol N-acetylglucosaminyltransferase</fullName>
    </recommendedName>
</protein>